<evidence type="ECO:0000256" key="2">
    <source>
        <dbReference type="ARBA" id="ARBA00022448"/>
    </source>
</evidence>
<dbReference type="InterPro" id="IPR050492">
    <property type="entry name" value="Bact_metal-bind_prot9"/>
</dbReference>
<reference evidence="4" key="1">
    <citation type="submission" date="2016-10" db="EMBL/GenBank/DDBJ databases">
        <authorList>
            <person name="de Groot N.N."/>
        </authorList>
    </citation>
    <scope>NUCLEOTIDE SEQUENCE</scope>
</reference>
<dbReference type="PANTHER" id="PTHR42953:SF3">
    <property type="entry name" value="HIGH-AFFINITY ZINC UPTAKE SYSTEM PROTEIN ZNUA"/>
    <property type="match status" value="1"/>
</dbReference>
<dbReference type="Gene3D" id="3.40.50.1980">
    <property type="entry name" value="Nitrogenase molybdenum iron protein domain"/>
    <property type="match status" value="2"/>
</dbReference>
<dbReference type="GO" id="GO:0030001">
    <property type="term" value="P:metal ion transport"/>
    <property type="evidence" value="ECO:0007669"/>
    <property type="project" value="InterPro"/>
</dbReference>
<keyword evidence="3" id="KW-0732">Signal</keyword>
<organism evidence="4">
    <name type="scientific">hydrothermal vent metagenome</name>
    <dbReference type="NCBI Taxonomy" id="652676"/>
    <lineage>
        <taxon>unclassified sequences</taxon>
        <taxon>metagenomes</taxon>
        <taxon>ecological metagenomes</taxon>
    </lineage>
</organism>
<dbReference type="AlphaFoldDB" id="A0A1W1DZY8"/>
<evidence type="ECO:0000256" key="1">
    <source>
        <dbReference type="ARBA" id="ARBA00011028"/>
    </source>
</evidence>
<name>A0A1W1DZY8_9ZZZZ</name>
<dbReference type="GO" id="GO:0046872">
    <property type="term" value="F:metal ion binding"/>
    <property type="evidence" value="ECO:0007669"/>
    <property type="project" value="InterPro"/>
</dbReference>
<dbReference type="PANTHER" id="PTHR42953">
    <property type="entry name" value="HIGH-AFFINITY ZINC UPTAKE SYSTEM PROTEIN ZNUA-RELATED"/>
    <property type="match status" value="1"/>
</dbReference>
<proteinExistence type="inferred from homology"/>
<dbReference type="EMBL" id="FPHY01000184">
    <property type="protein sequence ID" value="SFV87302.1"/>
    <property type="molecule type" value="Genomic_DNA"/>
</dbReference>
<keyword evidence="2" id="KW-0813">Transport</keyword>
<protein>
    <submittedName>
        <fullName evidence="4">Zinc ABC transporter, periplasmic-binding protein ZnuA</fullName>
    </submittedName>
</protein>
<dbReference type="InterPro" id="IPR006127">
    <property type="entry name" value="ZnuA-like"/>
</dbReference>
<accession>A0A1W1DZY8</accession>
<evidence type="ECO:0000313" key="4">
    <source>
        <dbReference type="EMBL" id="SFV87302.1"/>
    </source>
</evidence>
<gene>
    <name evidence="4" type="ORF">MNB_SUP05-SYMBIONT-4-369</name>
</gene>
<comment type="similarity">
    <text evidence="1">Belongs to the bacterial solute-binding protein 9 family.</text>
</comment>
<evidence type="ECO:0000256" key="3">
    <source>
        <dbReference type="ARBA" id="ARBA00022729"/>
    </source>
</evidence>
<sequence>MFSAPNVVVSIKPIHAIVSHLMQGIATPTLLLKDNQSAHHFHLRPSQLSSINQADLIISIHPRFEAGLMKALSHIDSNKQIIINSDANHNNHSWLDIEKMQTLSKNIAEKLMKIDVSNTMKYQNNLQLTQQKLTQLKQTNRQKLTAYKNTHIAIFSNALAPFLSSNHLQKPIVVTQTHSDRVSIYKIRKAKQAMQSQQTQCLLSTIEIPNKRITTLTEGLNINTASVDIIGFDIKQGTQHYEQLINTITNQVVQCLK</sequence>
<dbReference type="SUPFAM" id="SSF53807">
    <property type="entry name" value="Helical backbone' metal receptor"/>
    <property type="match status" value="1"/>
</dbReference>
<dbReference type="Pfam" id="PF01297">
    <property type="entry name" value="ZnuA"/>
    <property type="match status" value="1"/>
</dbReference>